<evidence type="ECO:0000313" key="4">
    <source>
        <dbReference type="Proteomes" id="UP000297248"/>
    </source>
</evidence>
<evidence type="ECO:0000313" key="5">
    <source>
        <dbReference type="Proteomes" id="UP000583101"/>
    </source>
</evidence>
<dbReference type="OrthoDB" id="623250at2"/>
<organism evidence="3 4">
    <name type="scientific">Mucilaginibacter phyllosphaerae</name>
    <dbReference type="NCBI Taxonomy" id="1812349"/>
    <lineage>
        <taxon>Bacteria</taxon>
        <taxon>Pseudomonadati</taxon>
        <taxon>Bacteroidota</taxon>
        <taxon>Sphingobacteriia</taxon>
        <taxon>Sphingobacteriales</taxon>
        <taxon>Sphingobacteriaceae</taxon>
        <taxon>Mucilaginibacter</taxon>
    </lineage>
</organism>
<evidence type="ECO:0000313" key="3">
    <source>
        <dbReference type="EMBL" id="TEW65093.1"/>
    </source>
</evidence>
<dbReference type="RefSeq" id="WP_134337168.1">
    <property type="nucleotide sequence ID" value="NZ_BMCZ01000005.1"/>
</dbReference>
<keyword evidence="1" id="KW-0732">Signal</keyword>
<feature type="signal peptide" evidence="1">
    <location>
        <begin position="1"/>
        <end position="19"/>
    </location>
</feature>
<keyword evidence="5" id="KW-1185">Reference proteome</keyword>
<sequence>MKKIIITIVIGISGMAAFAQSPANTKLSDLAVPASPAFVITDITPTLIQDPATPKSLVLGIAQSTVQQSGLAFPNNYSAEFAPYWWIKPDGRNVYGVLGINKQTGKEDPFAGLKFSRISIAFINKDLIPDTSSGNQKVFAIGLRTTLIKVHGKQWAANITKTIADWVTAAKGELDFTANADVQAAYVRASGNPDKQAQIIKDYNNSMTAASFAAINKLLLQKPTFTWDIAGAYSAYGINNQTISTGRNGAWTTLSYYQPLDKGNVNYFNIGGSVRYLVDNFQKDDAGVIGRANNLDVGGSAGFSFNQLTIGVESLYRYSKGVANTANRTVGVVNFKVAENIYVSGIFGKDFAGPNKIISAFGLNWGFGSEKVELPAGQ</sequence>
<protein>
    <submittedName>
        <fullName evidence="3">Uncharacterized protein</fullName>
    </submittedName>
</protein>
<dbReference type="Proteomes" id="UP000583101">
    <property type="component" value="Unassembled WGS sequence"/>
</dbReference>
<evidence type="ECO:0000313" key="2">
    <source>
        <dbReference type="EMBL" id="MBB3969710.1"/>
    </source>
</evidence>
<feature type="chain" id="PRO_5044616354" evidence="1">
    <location>
        <begin position="20"/>
        <end position="378"/>
    </location>
</feature>
<comment type="caution">
    <text evidence="3">The sequence shown here is derived from an EMBL/GenBank/DDBJ whole genome shotgun (WGS) entry which is preliminary data.</text>
</comment>
<dbReference type="EMBL" id="SNQG01000005">
    <property type="protein sequence ID" value="TEW65093.1"/>
    <property type="molecule type" value="Genomic_DNA"/>
</dbReference>
<accession>A0A4Y8A9M9</accession>
<proteinExistence type="predicted"/>
<reference evidence="3" key="2">
    <citation type="submission" date="2019-03" db="EMBL/GenBank/DDBJ databases">
        <authorList>
            <person name="Yan Y.-Q."/>
            <person name="Du Z.-J."/>
        </authorList>
    </citation>
    <scope>NUCLEOTIDE SEQUENCE</scope>
    <source>
        <strain evidence="3">PP-F2FG21</strain>
    </source>
</reference>
<name>A0A4Y8A9M9_9SPHI</name>
<gene>
    <name evidence="3" type="ORF">E2R65_14350</name>
    <name evidence="2" type="ORF">GGR35_002323</name>
</gene>
<reference evidence="3 4" key="1">
    <citation type="journal article" date="2016" name="Int. J. Syst. Evol. Microbiol.">
        <title>Proposal of Mucilaginibacter phyllosphaerae sp. nov. isolated from the phyllosphere of Galium album.</title>
        <authorList>
            <person name="Aydogan E.L."/>
            <person name="Busse H.J."/>
            <person name="Moser G."/>
            <person name="Muller C."/>
            <person name="Kampfer P."/>
            <person name="Glaeser S.P."/>
        </authorList>
    </citation>
    <scope>NUCLEOTIDE SEQUENCE [LARGE SCALE GENOMIC DNA]</scope>
    <source>
        <strain evidence="3 4">PP-F2FG21</strain>
    </source>
</reference>
<dbReference type="EMBL" id="JACIEG010000004">
    <property type="protein sequence ID" value="MBB3969710.1"/>
    <property type="molecule type" value="Genomic_DNA"/>
</dbReference>
<dbReference type="Proteomes" id="UP000297248">
    <property type="component" value="Unassembled WGS sequence"/>
</dbReference>
<evidence type="ECO:0000256" key="1">
    <source>
        <dbReference type="SAM" id="SignalP"/>
    </source>
</evidence>
<dbReference type="AlphaFoldDB" id="A0A4Y8A9M9"/>
<reference evidence="2 5" key="3">
    <citation type="submission" date="2020-08" db="EMBL/GenBank/DDBJ databases">
        <title>Genomic Encyclopedia of Type Strains, Phase IV (KMG-IV): sequencing the most valuable type-strain genomes for metagenomic binning, comparative biology and taxonomic classification.</title>
        <authorList>
            <person name="Goeker M."/>
        </authorList>
    </citation>
    <scope>NUCLEOTIDE SEQUENCE [LARGE SCALE GENOMIC DNA]</scope>
    <source>
        <strain evidence="2 5">DSM 100995</strain>
    </source>
</reference>